<keyword evidence="2" id="KW-1185">Reference proteome</keyword>
<dbReference type="KEGG" id="vg:60322695"/>
<proteinExistence type="predicted"/>
<gene>
    <name evidence="1" type="primary">87</name>
    <name evidence="1" type="ORF">SEA_UNICORN_87</name>
</gene>
<dbReference type="GeneID" id="60322695"/>
<reference evidence="1 2" key="1">
    <citation type="submission" date="2017-06" db="EMBL/GenBank/DDBJ databases">
        <authorList>
            <person name="Barekzi N."/>
            <person name="Denby H.W."/>
            <person name="Murphy J.L."/>
            <person name="Richards S."/>
            <person name="Womack F.R."/>
            <person name="Stoner T.H."/>
            <person name="Garlena R.A."/>
            <person name="Russell D.A."/>
            <person name="Pope W.H."/>
            <person name="Jacobs-Sera D."/>
            <person name="Hatfull G.F."/>
        </authorList>
    </citation>
    <scope>NUCLEOTIDE SEQUENCE [LARGE SCALE GENOMIC DNA]</scope>
</reference>
<organism evidence="1 2">
    <name type="scientific">Mycobacterium phage Unicorn</name>
    <dbReference type="NCBI Taxonomy" id="2015825"/>
    <lineage>
        <taxon>Viruses</taxon>
        <taxon>Duplodnaviria</taxon>
        <taxon>Heunggongvirae</taxon>
        <taxon>Uroviricota</taxon>
        <taxon>Caudoviricetes</taxon>
        <taxon>Weiservirinae</taxon>
        <taxon>Unicornvirus</taxon>
        <taxon>Unicornvirus unicorn</taxon>
    </lineage>
</organism>
<dbReference type="RefSeq" id="YP_009951265.1">
    <property type="nucleotide sequence ID" value="NC_051599.1"/>
</dbReference>
<evidence type="ECO:0008006" key="3">
    <source>
        <dbReference type="Google" id="ProtNLM"/>
    </source>
</evidence>
<accession>A0A222ZL35</accession>
<dbReference type="EMBL" id="MF324908">
    <property type="protein sequence ID" value="ASR85095.1"/>
    <property type="molecule type" value="Genomic_DNA"/>
</dbReference>
<name>A0A222ZL35_9CAUD</name>
<dbReference type="Proteomes" id="UP000224528">
    <property type="component" value="Segment"/>
</dbReference>
<evidence type="ECO:0000313" key="2">
    <source>
        <dbReference type="Proteomes" id="UP000224528"/>
    </source>
</evidence>
<sequence>MAVSVPEPVARPPWAFMHVRPAARLYGVTRAQIEALIGVDVEAVRIHDGNGGTVWALNAHDLDRWACAPAAARCTAVLCRDPSHYELRA</sequence>
<protein>
    <recommendedName>
        <fullName evidence="3">Helix-turn-helix DNA binding domain protein</fullName>
    </recommendedName>
</protein>
<evidence type="ECO:0000313" key="1">
    <source>
        <dbReference type="EMBL" id="ASR85095.1"/>
    </source>
</evidence>